<sequence length="102" mass="11725">MQRRSNEIEEEEEQEDGRRRLESVRESQLEGRSSGTVSMNGEDNVYVGVGKGDSSMEALRWAIDNLMTSSSTLLFLIHVFPETRFIPYPCLYISSRPFVNFD</sequence>
<dbReference type="AlphaFoldDB" id="A0A178UIK2"/>
<protein>
    <recommendedName>
        <fullName evidence="4">UspA domain-containing protein</fullName>
    </recommendedName>
</protein>
<evidence type="ECO:0000313" key="3">
    <source>
        <dbReference type="Proteomes" id="UP000078284"/>
    </source>
</evidence>
<dbReference type="PANTHER" id="PTHR47382">
    <property type="entry name" value="U-BOX DOMAIN-CONTAINING PROTEIN 52-LIKE"/>
    <property type="match status" value="1"/>
</dbReference>
<comment type="caution">
    <text evidence="2">The sequence shown here is derived from an EMBL/GenBank/DDBJ whole genome shotgun (WGS) entry which is preliminary data.</text>
</comment>
<feature type="region of interest" description="Disordered" evidence="1">
    <location>
        <begin position="1"/>
        <end position="43"/>
    </location>
</feature>
<evidence type="ECO:0008006" key="4">
    <source>
        <dbReference type="Google" id="ProtNLM"/>
    </source>
</evidence>
<organism evidence="2 3">
    <name type="scientific">Arabidopsis thaliana</name>
    <name type="common">Mouse-ear cress</name>
    <dbReference type="NCBI Taxonomy" id="3702"/>
    <lineage>
        <taxon>Eukaryota</taxon>
        <taxon>Viridiplantae</taxon>
        <taxon>Streptophyta</taxon>
        <taxon>Embryophyta</taxon>
        <taxon>Tracheophyta</taxon>
        <taxon>Spermatophyta</taxon>
        <taxon>Magnoliopsida</taxon>
        <taxon>eudicotyledons</taxon>
        <taxon>Gunneridae</taxon>
        <taxon>Pentapetalae</taxon>
        <taxon>rosids</taxon>
        <taxon>malvids</taxon>
        <taxon>Brassicales</taxon>
        <taxon>Brassicaceae</taxon>
        <taxon>Camelineae</taxon>
        <taxon>Arabidopsis</taxon>
    </lineage>
</organism>
<dbReference type="EMBL" id="LUHQ01000005">
    <property type="protein sequence ID" value="OAO93658.1"/>
    <property type="molecule type" value="Genomic_DNA"/>
</dbReference>
<feature type="compositionally biased region" description="Basic and acidic residues" evidence="1">
    <location>
        <begin position="16"/>
        <end position="29"/>
    </location>
</feature>
<accession>A0A178UIK2</accession>
<proteinExistence type="predicted"/>
<name>A0A178UIK2_ARATH</name>
<evidence type="ECO:0000256" key="1">
    <source>
        <dbReference type="SAM" id="MobiDB-lite"/>
    </source>
</evidence>
<feature type="compositionally biased region" description="Polar residues" evidence="1">
    <location>
        <begin position="30"/>
        <end position="41"/>
    </location>
</feature>
<dbReference type="Proteomes" id="UP000078284">
    <property type="component" value="Chromosome 5"/>
</dbReference>
<reference evidence="3" key="1">
    <citation type="journal article" date="2016" name="Proc. Natl. Acad. Sci. U.S.A.">
        <title>Chromosome-level assembly of Arabidopsis thaliana Ler reveals the extent of translocation and inversion polymorphisms.</title>
        <authorList>
            <person name="Zapata L."/>
            <person name="Ding J."/>
            <person name="Willing E.M."/>
            <person name="Hartwig B."/>
            <person name="Bezdan D."/>
            <person name="Jiao W.B."/>
            <person name="Patel V."/>
            <person name="Velikkakam James G."/>
            <person name="Koornneef M."/>
            <person name="Ossowski S."/>
            <person name="Schneeberger K."/>
        </authorList>
    </citation>
    <scope>NUCLEOTIDE SEQUENCE [LARGE SCALE GENOMIC DNA]</scope>
    <source>
        <strain evidence="3">cv. Landsberg erecta</strain>
    </source>
</reference>
<gene>
    <name evidence="2" type="ordered locus">AXX17_At5g46240</name>
</gene>
<dbReference type="ExpressionAtlas" id="A0A178UIK2">
    <property type="expression patterns" value="baseline and differential"/>
</dbReference>
<dbReference type="PANTHER" id="PTHR47382:SF3">
    <property type="entry name" value="ADENINE NUCLEOTIDE ALPHA HYDROLASES-LIKE SUPERFAMILY PROTEIN"/>
    <property type="match status" value="1"/>
</dbReference>
<evidence type="ECO:0000313" key="2">
    <source>
        <dbReference type="EMBL" id="OAO93658.1"/>
    </source>
</evidence>